<sequence>MIKILAVSDSHGQKDILNELALRYANRVDHFVHCGDSELSSSDLIWGIMSTVMGNCDYDYQMNDEYRFQAGNKNVLVVHGHRHSVRDSLAGLKHEAQLANASLVFYGHTHIAKAEQEDGILFINPGSISQPRGTLMEKTYCIVTLDDQSVTVTYYNDRHQEMVDLKKNFKFFDHMQ</sequence>
<dbReference type="PANTHER" id="PTHR11124">
    <property type="entry name" value="VACUOLAR SORTING PROTEIN VPS29"/>
    <property type="match status" value="1"/>
</dbReference>
<dbReference type="SUPFAM" id="SSF56300">
    <property type="entry name" value="Metallo-dependent phosphatases"/>
    <property type="match status" value="1"/>
</dbReference>
<dbReference type="NCBIfam" id="TIGR00040">
    <property type="entry name" value="yfcE"/>
    <property type="match status" value="1"/>
</dbReference>
<keyword evidence="5" id="KW-1185">Reference proteome</keyword>
<name>A0A2T5IKK6_9LACT</name>
<keyword evidence="2" id="KW-0479">Metal-binding</keyword>
<dbReference type="Proteomes" id="UP000244161">
    <property type="component" value="Unassembled WGS sequence"/>
</dbReference>
<evidence type="ECO:0000313" key="4">
    <source>
        <dbReference type="EMBL" id="PTQ84352.1"/>
    </source>
</evidence>
<comment type="caution">
    <text evidence="4">The sequence shown here is derived from an EMBL/GenBank/DDBJ whole genome shotgun (WGS) entry which is preliminary data.</text>
</comment>
<evidence type="ECO:0000259" key="3">
    <source>
        <dbReference type="Pfam" id="PF12850"/>
    </source>
</evidence>
<evidence type="ECO:0000256" key="1">
    <source>
        <dbReference type="ARBA" id="ARBA00008950"/>
    </source>
</evidence>
<dbReference type="RefSeq" id="WP_108032692.1">
    <property type="nucleotide sequence ID" value="NZ_QAOM01000009.1"/>
</dbReference>
<dbReference type="AlphaFoldDB" id="A0A2T5IKK6"/>
<proteinExistence type="inferred from homology"/>
<gene>
    <name evidence="4" type="ORF">C8U37_109121</name>
</gene>
<dbReference type="InterPro" id="IPR024654">
    <property type="entry name" value="Calcineurin-like_PHP_lpxH"/>
</dbReference>
<dbReference type="InterPro" id="IPR029052">
    <property type="entry name" value="Metallo-depent_PP-like"/>
</dbReference>
<dbReference type="GO" id="GO:0046872">
    <property type="term" value="F:metal ion binding"/>
    <property type="evidence" value="ECO:0007669"/>
    <property type="project" value="UniProtKB-KW"/>
</dbReference>
<dbReference type="InterPro" id="IPR041802">
    <property type="entry name" value="MPP_YfcE"/>
</dbReference>
<dbReference type="EC" id="3.1.4.-" evidence="2"/>
<reference evidence="4 5" key="1">
    <citation type="submission" date="2018-04" db="EMBL/GenBank/DDBJ databases">
        <title>Genomic Encyclopedia of Archaeal and Bacterial Type Strains, Phase II (KMG-II): from individual species to whole genera.</title>
        <authorList>
            <person name="Goeker M."/>
        </authorList>
    </citation>
    <scope>NUCLEOTIDE SEQUENCE [LARGE SCALE GENOMIC DNA]</scope>
    <source>
        <strain evidence="4 5">DSM 18806</strain>
    </source>
</reference>
<dbReference type="OrthoDB" id="9800565at2"/>
<feature type="domain" description="Calcineurin-like phosphoesterase" evidence="3">
    <location>
        <begin position="3"/>
        <end position="147"/>
    </location>
</feature>
<comment type="similarity">
    <text evidence="1 2">Belongs to the metallophosphoesterase superfamily. YfcE family.</text>
</comment>
<dbReference type="Pfam" id="PF12850">
    <property type="entry name" value="Metallophos_2"/>
    <property type="match status" value="1"/>
</dbReference>
<comment type="cofactor">
    <cofactor evidence="2">
        <name>a divalent metal cation</name>
        <dbReference type="ChEBI" id="CHEBI:60240"/>
    </cofactor>
</comment>
<dbReference type="CDD" id="cd00841">
    <property type="entry name" value="MPP_YfcE"/>
    <property type="match status" value="1"/>
</dbReference>
<dbReference type="GO" id="GO:0016787">
    <property type="term" value="F:hydrolase activity"/>
    <property type="evidence" value="ECO:0007669"/>
    <property type="project" value="UniProtKB-UniRule"/>
</dbReference>
<dbReference type="InterPro" id="IPR000979">
    <property type="entry name" value="Phosphodiesterase_MJ0936/Vps29"/>
</dbReference>
<accession>A0A2T5IKK6</accession>
<evidence type="ECO:0000256" key="2">
    <source>
        <dbReference type="RuleBase" id="RU362039"/>
    </source>
</evidence>
<evidence type="ECO:0000313" key="5">
    <source>
        <dbReference type="Proteomes" id="UP000244161"/>
    </source>
</evidence>
<dbReference type="Gene3D" id="3.60.21.10">
    <property type="match status" value="1"/>
</dbReference>
<dbReference type="EMBL" id="QAOM01000009">
    <property type="protein sequence ID" value="PTQ84352.1"/>
    <property type="molecule type" value="Genomic_DNA"/>
</dbReference>
<organism evidence="4 5">
    <name type="scientific">Trichococcus patagoniensis</name>
    <dbReference type="NCBI Taxonomy" id="382641"/>
    <lineage>
        <taxon>Bacteria</taxon>
        <taxon>Bacillati</taxon>
        <taxon>Bacillota</taxon>
        <taxon>Bacilli</taxon>
        <taxon>Lactobacillales</taxon>
        <taxon>Carnobacteriaceae</taxon>
        <taxon>Trichococcus</taxon>
    </lineage>
</organism>
<protein>
    <recommendedName>
        <fullName evidence="2">Phosphoesterase</fullName>
        <ecNumber evidence="2">3.1.4.-</ecNumber>
    </recommendedName>
</protein>